<name>A0A0C9SSK1_PAXIN</name>
<reference evidence="3" key="2">
    <citation type="submission" date="2015-01" db="EMBL/GenBank/DDBJ databases">
        <title>Evolutionary Origins and Diversification of the Mycorrhizal Mutualists.</title>
        <authorList>
            <consortium name="DOE Joint Genome Institute"/>
            <consortium name="Mycorrhizal Genomics Consortium"/>
            <person name="Kohler A."/>
            <person name="Kuo A."/>
            <person name="Nagy L.G."/>
            <person name="Floudas D."/>
            <person name="Copeland A."/>
            <person name="Barry K.W."/>
            <person name="Cichocki N."/>
            <person name="Veneault-Fourrey C."/>
            <person name="LaButti K."/>
            <person name="Lindquist E.A."/>
            <person name="Lipzen A."/>
            <person name="Lundell T."/>
            <person name="Morin E."/>
            <person name="Murat C."/>
            <person name="Riley R."/>
            <person name="Ohm R."/>
            <person name="Sun H."/>
            <person name="Tunlid A."/>
            <person name="Henrissat B."/>
            <person name="Grigoriev I.V."/>
            <person name="Hibbett D.S."/>
            <person name="Martin F."/>
        </authorList>
    </citation>
    <scope>NUCLEOTIDE SEQUENCE [LARGE SCALE GENOMIC DNA]</scope>
    <source>
        <strain evidence="3">ATCC 200175</strain>
    </source>
</reference>
<evidence type="ECO:0000313" key="3">
    <source>
        <dbReference type="Proteomes" id="UP000053647"/>
    </source>
</evidence>
<proteinExistence type="predicted"/>
<organism evidence="2 3">
    <name type="scientific">Paxillus involutus ATCC 200175</name>
    <dbReference type="NCBI Taxonomy" id="664439"/>
    <lineage>
        <taxon>Eukaryota</taxon>
        <taxon>Fungi</taxon>
        <taxon>Dikarya</taxon>
        <taxon>Basidiomycota</taxon>
        <taxon>Agaricomycotina</taxon>
        <taxon>Agaricomycetes</taxon>
        <taxon>Agaricomycetidae</taxon>
        <taxon>Boletales</taxon>
        <taxon>Paxilineae</taxon>
        <taxon>Paxillaceae</taxon>
        <taxon>Paxillus</taxon>
    </lineage>
</organism>
<reference evidence="2 3" key="1">
    <citation type="submission" date="2014-06" db="EMBL/GenBank/DDBJ databases">
        <authorList>
            <consortium name="DOE Joint Genome Institute"/>
            <person name="Kuo A."/>
            <person name="Kohler A."/>
            <person name="Nagy L.G."/>
            <person name="Floudas D."/>
            <person name="Copeland A."/>
            <person name="Barry K.W."/>
            <person name="Cichocki N."/>
            <person name="Veneault-Fourrey C."/>
            <person name="LaButti K."/>
            <person name="Lindquist E.A."/>
            <person name="Lipzen A."/>
            <person name="Lundell T."/>
            <person name="Morin E."/>
            <person name="Murat C."/>
            <person name="Sun H."/>
            <person name="Tunlid A."/>
            <person name="Henrissat B."/>
            <person name="Grigoriev I.V."/>
            <person name="Hibbett D.S."/>
            <person name="Martin F."/>
            <person name="Nordberg H.P."/>
            <person name="Cantor M.N."/>
            <person name="Hua S.X."/>
        </authorList>
    </citation>
    <scope>NUCLEOTIDE SEQUENCE [LARGE SCALE GENOMIC DNA]</scope>
    <source>
        <strain evidence="2 3">ATCC 200175</strain>
    </source>
</reference>
<sequence>MSCRRRINDRGLPTLAGPDFLLRFLDMVFFSAAALRPSSLLLSQVSSRSTLRVRRPPLSSQMEPSRFAPPETPSRS</sequence>
<protein>
    <submittedName>
        <fullName evidence="2">Uncharacterized protein</fullName>
    </submittedName>
</protein>
<dbReference type="Proteomes" id="UP000053647">
    <property type="component" value="Unassembled WGS sequence"/>
</dbReference>
<dbReference type="EMBL" id="KN821646">
    <property type="protein sequence ID" value="KIJ04640.1"/>
    <property type="molecule type" value="Genomic_DNA"/>
</dbReference>
<gene>
    <name evidence="2" type="ORF">PAXINDRAFT_22066</name>
</gene>
<keyword evidence="3" id="KW-1185">Reference proteome</keyword>
<evidence type="ECO:0000313" key="2">
    <source>
        <dbReference type="EMBL" id="KIJ04640.1"/>
    </source>
</evidence>
<evidence type="ECO:0000256" key="1">
    <source>
        <dbReference type="SAM" id="MobiDB-lite"/>
    </source>
</evidence>
<dbReference type="AlphaFoldDB" id="A0A0C9SSK1"/>
<dbReference type="HOGENOM" id="CLU_2655178_0_0_1"/>
<accession>A0A0C9SSK1</accession>
<feature type="region of interest" description="Disordered" evidence="1">
    <location>
        <begin position="52"/>
        <end position="76"/>
    </location>
</feature>